<dbReference type="PANTHER" id="PTHR10322">
    <property type="entry name" value="DNA POLYMERASE CATALYTIC SUBUNIT"/>
    <property type="match status" value="1"/>
</dbReference>
<dbReference type="GO" id="GO:0043625">
    <property type="term" value="C:delta DNA polymerase complex"/>
    <property type="evidence" value="ECO:0007669"/>
    <property type="project" value="TreeGrafter"/>
</dbReference>
<dbReference type="FunFam" id="1.10.132.60:FF:000001">
    <property type="entry name" value="DNA polymerase"/>
    <property type="match status" value="1"/>
</dbReference>
<dbReference type="VEuPathDB" id="VectorBase:BGLAX_043634"/>
<dbReference type="InterPro" id="IPR006134">
    <property type="entry name" value="DNA-dir_DNA_pol_B_multi_dom"/>
</dbReference>
<comment type="catalytic activity">
    <reaction evidence="9">
        <text>DNA(n) + a 2'-deoxyribonucleoside 5'-triphosphate = DNA(n+1) + diphosphate</text>
        <dbReference type="Rhea" id="RHEA:22508"/>
        <dbReference type="Rhea" id="RHEA-COMP:17339"/>
        <dbReference type="Rhea" id="RHEA-COMP:17340"/>
        <dbReference type="ChEBI" id="CHEBI:33019"/>
        <dbReference type="ChEBI" id="CHEBI:61560"/>
        <dbReference type="ChEBI" id="CHEBI:173112"/>
        <dbReference type="EC" id="2.7.7.7"/>
    </reaction>
</comment>
<keyword evidence="3" id="KW-0004">4Fe-4S</keyword>
<dbReference type="GO" id="GO:0008296">
    <property type="term" value="F:3'-5'-DNA exonuclease activity"/>
    <property type="evidence" value="ECO:0007669"/>
    <property type="project" value="TreeGrafter"/>
</dbReference>
<keyword evidence="3" id="KW-0411">Iron-sulfur</keyword>
<evidence type="ECO:0000256" key="4">
    <source>
        <dbReference type="ARBA" id="ARBA00022679"/>
    </source>
</evidence>
<comment type="subcellular location">
    <subcellularLocation>
        <location evidence="1">Nucleus</location>
    </subcellularLocation>
</comment>
<organism evidence="12 13">
    <name type="scientific">Biomphalaria glabrata</name>
    <name type="common">Bloodfluke planorb</name>
    <name type="synonym">Freshwater snail</name>
    <dbReference type="NCBI Taxonomy" id="6526"/>
    <lineage>
        <taxon>Eukaryota</taxon>
        <taxon>Metazoa</taxon>
        <taxon>Spiralia</taxon>
        <taxon>Lophotrochozoa</taxon>
        <taxon>Mollusca</taxon>
        <taxon>Gastropoda</taxon>
        <taxon>Heterobranchia</taxon>
        <taxon>Euthyneura</taxon>
        <taxon>Panpulmonata</taxon>
        <taxon>Hygrophila</taxon>
        <taxon>Lymnaeoidea</taxon>
        <taxon>Planorbidae</taxon>
        <taxon>Biomphalaria</taxon>
    </lineage>
</organism>
<evidence type="ECO:0000256" key="5">
    <source>
        <dbReference type="ARBA" id="ARBA00022695"/>
    </source>
</evidence>
<dbReference type="GO" id="GO:0006297">
    <property type="term" value="P:nucleotide-excision repair, DNA gap filling"/>
    <property type="evidence" value="ECO:0007669"/>
    <property type="project" value="TreeGrafter"/>
</dbReference>
<evidence type="ECO:0000256" key="3">
    <source>
        <dbReference type="ARBA" id="ARBA00022485"/>
    </source>
</evidence>
<dbReference type="KEGG" id="bgt:106077545"/>
<dbReference type="VEuPathDB" id="VectorBase:BGLB024719"/>
<protein>
    <recommendedName>
        <fullName evidence="2">DNA-directed DNA polymerase</fullName>
        <ecNumber evidence="2">2.7.7.7</ecNumber>
    </recommendedName>
</protein>
<evidence type="ECO:0000313" key="12">
    <source>
        <dbReference type="EnsemblMetazoa" id="BGLB024719-PA"/>
    </source>
</evidence>
<name>A0A2C9KXW5_BIOGL</name>
<feature type="domain" description="C4-type zinc-finger of DNA polymerase delta" evidence="11">
    <location>
        <begin position="189"/>
        <end position="259"/>
    </location>
</feature>
<dbReference type="GO" id="GO:0006287">
    <property type="term" value="P:base-excision repair, gap-filling"/>
    <property type="evidence" value="ECO:0007669"/>
    <property type="project" value="TreeGrafter"/>
</dbReference>
<dbReference type="InterPro" id="IPR025687">
    <property type="entry name" value="Znf-C4pol"/>
</dbReference>
<evidence type="ECO:0000256" key="8">
    <source>
        <dbReference type="ARBA" id="ARBA00023242"/>
    </source>
</evidence>
<evidence type="ECO:0000256" key="6">
    <source>
        <dbReference type="ARBA" id="ARBA00022771"/>
    </source>
</evidence>
<sequence>MDCKGIETVRRDNAPIVAHLINTCLKLLLIERNPQGAIEYTQQVISDLLCNRIDISQLVITKELTKTDEEYAGKQAHVELASRMQKRDPGSAPKLGDRVPYVIIAAPKGTAAYLKSEDPIYVLENNIPIDTQYYLENQLSKPLLRIFEPILGENKAASVLLKGEHTRTKTVVMSKVGGLSAFTKKKSTCIGCKVPLNDTGAVCSHCKPKESELYQKEICQVQVLEERFSRLWTQCQRCQGSLHEDVLCTNRDCPIFYMRKKIQKDLQEQDALLARFQVSW</sequence>
<reference evidence="12" key="1">
    <citation type="submission" date="2020-05" db="UniProtKB">
        <authorList>
            <consortium name="EnsemblMetazoa"/>
        </authorList>
    </citation>
    <scope>IDENTIFICATION</scope>
    <source>
        <strain evidence="12">BB02</strain>
    </source>
</reference>
<feature type="domain" description="DNA-directed DNA polymerase family B multifunctional" evidence="10">
    <location>
        <begin position="1"/>
        <end position="150"/>
    </location>
</feature>
<evidence type="ECO:0000256" key="9">
    <source>
        <dbReference type="ARBA" id="ARBA00049244"/>
    </source>
</evidence>
<evidence type="ECO:0000256" key="1">
    <source>
        <dbReference type="ARBA" id="ARBA00004123"/>
    </source>
</evidence>
<keyword evidence="6" id="KW-0863">Zinc-finger</keyword>
<dbReference type="GO" id="GO:0003887">
    <property type="term" value="F:DNA-directed DNA polymerase activity"/>
    <property type="evidence" value="ECO:0007669"/>
    <property type="project" value="UniProtKB-KW"/>
</dbReference>
<accession>A0A2C9KXW5</accession>
<dbReference type="GO" id="GO:0008270">
    <property type="term" value="F:zinc ion binding"/>
    <property type="evidence" value="ECO:0007669"/>
    <property type="project" value="UniProtKB-KW"/>
</dbReference>
<gene>
    <name evidence="12" type="primary">106077545</name>
</gene>
<proteinExistence type="predicted"/>
<keyword evidence="8" id="KW-0539">Nucleus</keyword>
<evidence type="ECO:0000256" key="2">
    <source>
        <dbReference type="ARBA" id="ARBA00012417"/>
    </source>
</evidence>
<evidence type="ECO:0000259" key="11">
    <source>
        <dbReference type="Pfam" id="PF14260"/>
    </source>
</evidence>
<keyword evidence="4" id="KW-0808">Transferase</keyword>
<dbReference type="GO" id="GO:0003677">
    <property type="term" value="F:DNA binding"/>
    <property type="evidence" value="ECO:0007669"/>
    <property type="project" value="InterPro"/>
</dbReference>
<dbReference type="Pfam" id="PF14260">
    <property type="entry name" value="zf-C4pol"/>
    <property type="match status" value="1"/>
</dbReference>
<dbReference type="Proteomes" id="UP000076420">
    <property type="component" value="Unassembled WGS sequence"/>
</dbReference>
<keyword evidence="6" id="KW-0862">Zinc</keyword>
<dbReference type="EnsemblMetazoa" id="BGLB024719-RA">
    <property type="protein sequence ID" value="BGLB024719-PA"/>
    <property type="gene ID" value="BGLB024719"/>
</dbReference>
<evidence type="ECO:0000259" key="10">
    <source>
        <dbReference type="Pfam" id="PF00136"/>
    </source>
</evidence>
<dbReference type="AlphaFoldDB" id="A0A2C9KXW5"/>
<keyword evidence="6" id="KW-0479">Metal-binding</keyword>
<evidence type="ECO:0000313" key="13">
    <source>
        <dbReference type="Proteomes" id="UP000076420"/>
    </source>
</evidence>
<dbReference type="InterPro" id="IPR042087">
    <property type="entry name" value="DNA_pol_B_thumb"/>
</dbReference>
<keyword evidence="7" id="KW-0239">DNA-directed DNA polymerase</keyword>
<dbReference type="PANTHER" id="PTHR10322:SF23">
    <property type="entry name" value="DNA POLYMERASE DELTA CATALYTIC SUBUNIT"/>
    <property type="match status" value="1"/>
</dbReference>
<dbReference type="GO" id="GO:0045004">
    <property type="term" value="P:DNA replication proofreading"/>
    <property type="evidence" value="ECO:0007669"/>
    <property type="project" value="TreeGrafter"/>
</dbReference>
<dbReference type="EC" id="2.7.7.7" evidence="2"/>
<dbReference type="GO" id="GO:0051539">
    <property type="term" value="F:4 iron, 4 sulfur cluster binding"/>
    <property type="evidence" value="ECO:0007669"/>
    <property type="project" value="UniProtKB-KW"/>
</dbReference>
<dbReference type="InterPro" id="IPR043502">
    <property type="entry name" value="DNA/RNA_pol_sf"/>
</dbReference>
<keyword evidence="5" id="KW-0548">Nucleotidyltransferase</keyword>
<dbReference type="GO" id="GO:0000166">
    <property type="term" value="F:nucleotide binding"/>
    <property type="evidence" value="ECO:0007669"/>
    <property type="project" value="InterPro"/>
</dbReference>
<dbReference type="SUPFAM" id="SSF56672">
    <property type="entry name" value="DNA/RNA polymerases"/>
    <property type="match status" value="1"/>
</dbReference>
<dbReference type="Pfam" id="PF00136">
    <property type="entry name" value="DNA_pol_B"/>
    <property type="match status" value="1"/>
</dbReference>
<evidence type="ECO:0000256" key="7">
    <source>
        <dbReference type="ARBA" id="ARBA00022932"/>
    </source>
</evidence>
<dbReference type="InterPro" id="IPR050240">
    <property type="entry name" value="DNA_pol_type-B"/>
</dbReference>
<keyword evidence="3" id="KW-0408">Iron</keyword>
<dbReference type="Gene3D" id="1.10.132.60">
    <property type="entry name" value="DNA polymerase family B, C-terminal domain"/>
    <property type="match status" value="1"/>
</dbReference>
<dbReference type="STRING" id="6526.A0A2C9KXW5"/>